<protein>
    <submittedName>
        <fullName evidence="1">Uncharacterized protein</fullName>
    </submittedName>
</protein>
<gene>
    <name evidence="1" type="ORF">PAMC26577_21435</name>
</gene>
<reference evidence="1 2" key="1">
    <citation type="submission" date="2017-03" db="EMBL/GenBank/DDBJ databases">
        <title>Genome analysis of strain PAMC 26577.</title>
        <authorList>
            <person name="Oh H.-M."/>
            <person name="Yang J.-A."/>
        </authorList>
    </citation>
    <scope>NUCLEOTIDE SEQUENCE [LARGE SCALE GENOMIC DNA]</scope>
    <source>
        <strain evidence="1 2">PAMC 26577</strain>
    </source>
</reference>
<dbReference type="EMBL" id="NBTZ01000092">
    <property type="protein sequence ID" value="OTP72185.1"/>
    <property type="molecule type" value="Genomic_DNA"/>
</dbReference>
<evidence type="ECO:0000313" key="1">
    <source>
        <dbReference type="EMBL" id="OTP72185.1"/>
    </source>
</evidence>
<organism evidence="1 2">
    <name type="scientific">Caballeronia sordidicola</name>
    <name type="common">Burkholderia sordidicola</name>
    <dbReference type="NCBI Taxonomy" id="196367"/>
    <lineage>
        <taxon>Bacteria</taxon>
        <taxon>Pseudomonadati</taxon>
        <taxon>Pseudomonadota</taxon>
        <taxon>Betaproteobacteria</taxon>
        <taxon>Burkholderiales</taxon>
        <taxon>Burkholderiaceae</taxon>
        <taxon>Caballeronia</taxon>
    </lineage>
</organism>
<dbReference type="AlphaFoldDB" id="A0A242MLI8"/>
<name>A0A242MLI8_CABSO</name>
<proteinExistence type="predicted"/>
<accession>A0A242MLI8</accession>
<sequence length="68" mass="7652">MYTVCRATPTSSAISAGFFPLSRSLPARNRFLVASSDLLLTMPHTSRQFVEDITHRTPIGCHVLRKYQ</sequence>
<dbReference type="Proteomes" id="UP000195221">
    <property type="component" value="Unassembled WGS sequence"/>
</dbReference>
<comment type="caution">
    <text evidence="1">The sequence shown here is derived from an EMBL/GenBank/DDBJ whole genome shotgun (WGS) entry which is preliminary data.</text>
</comment>
<evidence type="ECO:0000313" key="2">
    <source>
        <dbReference type="Proteomes" id="UP000195221"/>
    </source>
</evidence>